<proteinExistence type="predicted"/>
<sequence length="337" mass="38607">MTPDARRFMEIPWGRVYLFVGRIWRIIDEAIFQKTNANSVQWESPYFKHQHEMLKELRKLHPGAPHSHMTRKWREWDYLSFYLFQGTADAPPSGRIRSTCFYQILADGIGPLFPKVLCSISSEQIRGMGNFFLRREETMSYCQDYHFFLFAHPGTLETSGFKFRSVLAISHAMKGVNMKRGAFDQSSFHTDTSFEGRQVDLIVAPMLMTVRYTDPPTTFSRIPFMNLPMVVCAGWIEDLDRTEDDESESNDSVSWEIEPSQTGSDQTETEPAQTEIEPAQTETEPANTNTKPARTRELLPRSAKTKTEPAKTETETAQTKTEPAKVKKPSKRGGRGK</sequence>
<organism evidence="2 3">
    <name type="scientific">Neonectria punicea</name>
    <dbReference type="NCBI Taxonomy" id="979145"/>
    <lineage>
        <taxon>Eukaryota</taxon>
        <taxon>Fungi</taxon>
        <taxon>Dikarya</taxon>
        <taxon>Ascomycota</taxon>
        <taxon>Pezizomycotina</taxon>
        <taxon>Sordariomycetes</taxon>
        <taxon>Hypocreomycetidae</taxon>
        <taxon>Hypocreales</taxon>
        <taxon>Nectriaceae</taxon>
        <taxon>Neonectria</taxon>
    </lineage>
</organism>
<evidence type="ECO:0000313" key="3">
    <source>
        <dbReference type="Proteomes" id="UP001498476"/>
    </source>
</evidence>
<name>A0ABR1HVB7_9HYPO</name>
<reference evidence="2 3" key="1">
    <citation type="journal article" date="2025" name="Microbiol. Resour. Announc.">
        <title>Draft genome sequences for Neonectria magnoliae and Neonectria punicea, canker pathogens of Liriodendron tulipifera and Acer saccharum in West Virginia.</title>
        <authorList>
            <person name="Petronek H.M."/>
            <person name="Kasson M.T."/>
            <person name="Metheny A.M."/>
            <person name="Stauder C.M."/>
            <person name="Lovett B."/>
            <person name="Lynch S.C."/>
            <person name="Garnas J.R."/>
            <person name="Kasson L.R."/>
            <person name="Stajich J.E."/>
        </authorList>
    </citation>
    <scope>NUCLEOTIDE SEQUENCE [LARGE SCALE GENOMIC DNA]</scope>
    <source>
        <strain evidence="2 3">NRRL 64653</strain>
    </source>
</reference>
<evidence type="ECO:0000313" key="2">
    <source>
        <dbReference type="EMBL" id="KAK7424789.1"/>
    </source>
</evidence>
<feature type="compositionally biased region" description="Basic residues" evidence="1">
    <location>
        <begin position="326"/>
        <end position="337"/>
    </location>
</feature>
<evidence type="ECO:0000256" key="1">
    <source>
        <dbReference type="SAM" id="MobiDB-lite"/>
    </source>
</evidence>
<dbReference type="Proteomes" id="UP001498476">
    <property type="component" value="Unassembled WGS sequence"/>
</dbReference>
<feature type="region of interest" description="Disordered" evidence="1">
    <location>
        <begin position="242"/>
        <end position="337"/>
    </location>
</feature>
<dbReference type="EMBL" id="JAZAVJ010000003">
    <property type="protein sequence ID" value="KAK7424789.1"/>
    <property type="molecule type" value="Genomic_DNA"/>
</dbReference>
<feature type="compositionally biased region" description="Polar residues" evidence="1">
    <location>
        <begin position="259"/>
        <end position="272"/>
    </location>
</feature>
<feature type="compositionally biased region" description="Polar residues" evidence="1">
    <location>
        <begin position="280"/>
        <end position="292"/>
    </location>
</feature>
<gene>
    <name evidence="2" type="ORF">QQX98_000373</name>
</gene>
<protein>
    <submittedName>
        <fullName evidence="2">Uncharacterized protein</fullName>
    </submittedName>
</protein>
<accession>A0ABR1HVB7</accession>
<feature type="compositionally biased region" description="Basic and acidic residues" evidence="1">
    <location>
        <begin position="294"/>
        <end position="314"/>
    </location>
</feature>
<comment type="caution">
    <text evidence="2">The sequence shown here is derived from an EMBL/GenBank/DDBJ whole genome shotgun (WGS) entry which is preliminary data.</text>
</comment>
<keyword evidence="3" id="KW-1185">Reference proteome</keyword>